<keyword evidence="5" id="KW-0539">Nucleus</keyword>
<evidence type="ECO:0000313" key="9">
    <source>
        <dbReference type="Proteomes" id="UP001140502"/>
    </source>
</evidence>
<keyword evidence="9" id="KW-1185">Reference proteome</keyword>
<evidence type="ECO:0000256" key="2">
    <source>
        <dbReference type="ARBA" id="ARBA00023015"/>
    </source>
</evidence>
<dbReference type="GO" id="GO:0006357">
    <property type="term" value="P:regulation of transcription by RNA polymerase II"/>
    <property type="evidence" value="ECO:0007669"/>
    <property type="project" value="UniProtKB-ARBA"/>
</dbReference>
<dbReference type="SUPFAM" id="SSF47113">
    <property type="entry name" value="Histone-fold"/>
    <property type="match status" value="1"/>
</dbReference>
<dbReference type="Proteomes" id="UP001140502">
    <property type="component" value="Unassembled WGS sequence"/>
</dbReference>
<dbReference type="InterPro" id="IPR009072">
    <property type="entry name" value="Histone-fold"/>
</dbReference>
<evidence type="ECO:0000313" key="8">
    <source>
        <dbReference type="EMBL" id="KAJ4310181.1"/>
    </source>
</evidence>
<accession>A0A9W8TB09</accession>
<dbReference type="OrthoDB" id="66982at2759"/>
<evidence type="ECO:0000256" key="6">
    <source>
        <dbReference type="ARBA" id="ARBA00061274"/>
    </source>
</evidence>
<dbReference type="GO" id="GO:0006366">
    <property type="term" value="P:transcription by RNA polymerase II"/>
    <property type="evidence" value="ECO:0007669"/>
    <property type="project" value="InterPro"/>
</dbReference>
<dbReference type="GO" id="GO:0000124">
    <property type="term" value="C:SAGA complex"/>
    <property type="evidence" value="ECO:0007669"/>
    <property type="project" value="TreeGrafter"/>
</dbReference>
<comment type="similarity">
    <text evidence="6">Belongs to the SPT3 family.</text>
</comment>
<evidence type="ECO:0000256" key="1">
    <source>
        <dbReference type="ARBA" id="ARBA00004123"/>
    </source>
</evidence>
<evidence type="ECO:0000256" key="3">
    <source>
        <dbReference type="ARBA" id="ARBA00023159"/>
    </source>
</evidence>
<dbReference type="AlphaFoldDB" id="A0A9W8TB09"/>
<dbReference type="PANTHER" id="PTHR11380:SF16">
    <property type="entry name" value="TRANSCRIPTION INITIATION PROTEIN SPT3 HOMOLOG"/>
    <property type="match status" value="1"/>
</dbReference>
<name>A0A9W8TB09_9HYPO</name>
<gene>
    <name evidence="8" type="primary">SPT3_1</name>
    <name evidence="8" type="ORF">N0V84_011099</name>
</gene>
<evidence type="ECO:0000256" key="7">
    <source>
        <dbReference type="SAM" id="MobiDB-lite"/>
    </source>
</evidence>
<evidence type="ECO:0000256" key="4">
    <source>
        <dbReference type="ARBA" id="ARBA00023163"/>
    </source>
</evidence>
<comment type="subcellular location">
    <subcellularLocation>
        <location evidence="1">Nucleus</location>
    </subcellularLocation>
</comment>
<keyword evidence="4" id="KW-0804">Transcription</keyword>
<dbReference type="PANTHER" id="PTHR11380">
    <property type="entry name" value="TRANSCRIPTION INITIATION FACTOR TFIID/SUPT3-RELATED"/>
    <property type="match status" value="1"/>
</dbReference>
<dbReference type="EMBL" id="JAPEUR010000391">
    <property type="protein sequence ID" value="KAJ4310181.1"/>
    <property type="molecule type" value="Genomic_DNA"/>
</dbReference>
<sequence length="308" mass="35261">MPTYEPQFKSEIQRMMYIAGETQDPSVETIAVIEEIIRDQVVLMLTTANELASRRGARFISNADLFFQIRHDPGRLGRLLNLLRWNRLRLKSKAKGEKGDAELAAVKHLAEVLDVPVQKDKKNQKPPKLALPWDVESYFSVDLSEREELEGPRPESNKATVERLRRADQITRRMTAKEYTAWAKSRRRASFSYRKKQKFREFCGFGVIAEHEPKHDCLDILSFLACEMVQSLTETALAIQENELRRKGGASAASVSKVREGLFTTDKTERESIGVEHVREAFQVTQTRAQKKRPRLHGGLGKTKLQLI</sequence>
<evidence type="ECO:0000256" key="5">
    <source>
        <dbReference type="ARBA" id="ARBA00023242"/>
    </source>
</evidence>
<protein>
    <submittedName>
        <fullName evidence="8">Transcription initiation protein spt3</fullName>
    </submittedName>
</protein>
<feature type="region of interest" description="Disordered" evidence="7">
    <location>
        <begin position="287"/>
        <end position="308"/>
    </location>
</feature>
<keyword evidence="3" id="KW-0010">Activator</keyword>
<keyword evidence="2" id="KW-0805">Transcription regulation</keyword>
<dbReference type="CDD" id="cd22926">
    <property type="entry name" value="HFD_SPT3"/>
    <property type="match status" value="1"/>
</dbReference>
<dbReference type="InterPro" id="IPR003195">
    <property type="entry name" value="TFIID_TAF13"/>
</dbReference>
<dbReference type="Pfam" id="PF02269">
    <property type="entry name" value="TFIID-18kDa"/>
    <property type="match status" value="1"/>
</dbReference>
<reference evidence="8" key="1">
    <citation type="submission" date="2022-10" db="EMBL/GenBank/DDBJ databases">
        <title>Tapping the CABI collections for fungal endophytes: first genome assemblies for Collariella, Neodidymelliopsis, Ascochyta clinopodiicola, Didymella pomorum, Didymosphaeria variabile, Neocosmospora piperis and Neocucurbitaria cava.</title>
        <authorList>
            <person name="Hill R."/>
        </authorList>
    </citation>
    <scope>NUCLEOTIDE SEQUENCE</scope>
    <source>
        <strain evidence="8">IMI 366586</strain>
    </source>
</reference>
<dbReference type="GO" id="GO:0046982">
    <property type="term" value="F:protein heterodimerization activity"/>
    <property type="evidence" value="ECO:0007669"/>
    <property type="project" value="InterPro"/>
</dbReference>
<dbReference type="Gene3D" id="1.10.20.10">
    <property type="entry name" value="Histone, subunit A"/>
    <property type="match status" value="1"/>
</dbReference>
<organism evidence="8 9">
    <name type="scientific">Fusarium piperis</name>
    <dbReference type="NCBI Taxonomy" id="1435070"/>
    <lineage>
        <taxon>Eukaryota</taxon>
        <taxon>Fungi</taxon>
        <taxon>Dikarya</taxon>
        <taxon>Ascomycota</taxon>
        <taxon>Pezizomycotina</taxon>
        <taxon>Sordariomycetes</taxon>
        <taxon>Hypocreomycetidae</taxon>
        <taxon>Hypocreales</taxon>
        <taxon>Nectriaceae</taxon>
        <taxon>Fusarium</taxon>
        <taxon>Fusarium solani species complex</taxon>
    </lineage>
</organism>
<comment type="caution">
    <text evidence="8">The sequence shown here is derived from an EMBL/GenBank/DDBJ whole genome shotgun (WGS) entry which is preliminary data.</text>
</comment>
<dbReference type="GO" id="GO:0003712">
    <property type="term" value="F:transcription coregulator activity"/>
    <property type="evidence" value="ECO:0007669"/>
    <property type="project" value="TreeGrafter"/>
</dbReference>
<dbReference type="GO" id="GO:0005634">
    <property type="term" value="C:nucleus"/>
    <property type="evidence" value="ECO:0007669"/>
    <property type="project" value="UniProtKB-SubCell"/>
</dbReference>
<proteinExistence type="inferred from homology"/>
<dbReference type="FunFam" id="1.10.20.10:FF:000023">
    <property type="entry name" value="transcription initiation protein SPT3 homolog"/>
    <property type="match status" value="1"/>
</dbReference>